<dbReference type="PANTHER" id="PTHR43472">
    <property type="entry name" value="PHOSPHORIBOSYLAMINE--GLYCINE LIGASE"/>
    <property type="match status" value="1"/>
</dbReference>
<dbReference type="InterPro" id="IPR037123">
    <property type="entry name" value="PRibGlycinamide_synth_C_sf"/>
</dbReference>
<evidence type="ECO:0000256" key="11">
    <source>
        <dbReference type="ARBA" id="ARBA00042864"/>
    </source>
</evidence>
<reference evidence="16 17" key="2">
    <citation type="submission" date="2015-01" db="EMBL/GenBank/DDBJ databases">
        <title>Complete genome sequence of Pyrinomonas methylaliphatogenes type strain K22T.</title>
        <authorList>
            <person name="Lee K.C.Y."/>
            <person name="Power J.F."/>
            <person name="Dunfield P.F."/>
            <person name="Morgan X.C."/>
            <person name="Huttenhower C."/>
            <person name="Stott M.B."/>
        </authorList>
    </citation>
    <scope>NUCLEOTIDE SEQUENCE [LARGE SCALE GENOMIC DNA]</scope>
    <source>
        <strain evidence="16 17">K22</strain>
    </source>
</reference>
<dbReference type="UniPathway" id="UPA00074">
    <property type="reaction ID" value="UER00125"/>
</dbReference>
<name>A0A0B6X096_9BACT</name>
<dbReference type="InterPro" id="IPR013815">
    <property type="entry name" value="ATP_grasp_subdomain_1"/>
</dbReference>
<dbReference type="InterPro" id="IPR011054">
    <property type="entry name" value="Rudment_hybrid_motif"/>
</dbReference>
<dbReference type="SUPFAM" id="SSF52440">
    <property type="entry name" value="PreATP-grasp domain"/>
    <property type="match status" value="1"/>
</dbReference>
<evidence type="ECO:0000256" key="1">
    <source>
        <dbReference type="ARBA" id="ARBA00001936"/>
    </source>
</evidence>
<evidence type="ECO:0000256" key="4">
    <source>
        <dbReference type="ARBA" id="ARBA00013255"/>
    </source>
</evidence>
<protein>
    <recommendedName>
        <fullName evidence="4 12">Phosphoribosylamine--glycine ligase</fullName>
        <ecNumber evidence="4 12">6.3.4.13</ecNumber>
    </recommendedName>
    <alternativeName>
        <fullName evidence="12">GARS</fullName>
    </alternativeName>
    <alternativeName>
        <fullName evidence="10 12">Glycinamide ribonucleotide synthetase</fullName>
    </alternativeName>
    <alternativeName>
        <fullName evidence="11 12">Phosphoribosylglycinamide synthetase</fullName>
    </alternativeName>
</protein>
<dbReference type="SMART" id="SM01210">
    <property type="entry name" value="GARS_C"/>
    <property type="match status" value="1"/>
</dbReference>
<evidence type="ECO:0000256" key="12">
    <source>
        <dbReference type="HAMAP-Rule" id="MF_00138"/>
    </source>
</evidence>
<dbReference type="Gene3D" id="3.30.470.20">
    <property type="entry name" value="ATP-grasp fold, B domain"/>
    <property type="match status" value="1"/>
</dbReference>
<dbReference type="AlphaFoldDB" id="A0A0B6X096"/>
<dbReference type="InterPro" id="IPR020562">
    <property type="entry name" value="PRibGlycinamide_synth_N"/>
</dbReference>
<accession>A0A0B6X096</accession>
<dbReference type="InterPro" id="IPR020560">
    <property type="entry name" value="PRibGlycinamide_synth_C-dom"/>
</dbReference>
<keyword evidence="6 13" id="KW-0547">Nucleotide-binding</keyword>
<dbReference type="PANTHER" id="PTHR43472:SF1">
    <property type="entry name" value="PHOSPHORIBOSYLAMINE--GLYCINE LIGASE, CHLOROPLASTIC"/>
    <property type="match status" value="1"/>
</dbReference>
<feature type="domain" description="ATP-grasp" evidence="15">
    <location>
        <begin position="108"/>
        <end position="318"/>
    </location>
</feature>
<comment type="pathway">
    <text evidence="3 12">Purine metabolism; IMP biosynthesis via de novo pathway; N(1)-(5-phospho-D-ribosyl)glycinamide from 5-phospho-alpha-D-ribose 1-diphosphate: step 2/2.</text>
</comment>
<dbReference type="InterPro" id="IPR020561">
    <property type="entry name" value="PRibGlycinamid_synth_ATP-grasp"/>
</dbReference>
<dbReference type="PROSITE" id="PS00184">
    <property type="entry name" value="GARS"/>
    <property type="match status" value="1"/>
</dbReference>
<evidence type="ECO:0000256" key="7">
    <source>
        <dbReference type="ARBA" id="ARBA00022755"/>
    </source>
</evidence>
<dbReference type="GO" id="GO:0009113">
    <property type="term" value="P:purine nucleobase biosynthetic process"/>
    <property type="evidence" value="ECO:0007669"/>
    <property type="project" value="InterPro"/>
</dbReference>
<reference evidence="16 17" key="1">
    <citation type="submission" date="2013-12" db="EMBL/GenBank/DDBJ databases">
        <authorList>
            <person name="Stott M."/>
        </authorList>
    </citation>
    <scope>NUCLEOTIDE SEQUENCE [LARGE SCALE GENOMIC DNA]</scope>
    <source>
        <strain evidence="16 17">K22</strain>
    </source>
</reference>
<evidence type="ECO:0000313" key="16">
    <source>
        <dbReference type="EMBL" id="CDM66407.1"/>
    </source>
</evidence>
<comment type="cofactor">
    <cofactor evidence="1">
        <name>Mn(2+)</name>
        <dbReference type="ChEBI" id="CHEBI:29035"/>
    </cofactor>
</comment>
<keyword evidence="5 12" id="KW-0436">Ligase</keyword>
<dbReference type="EC" id="6.3.4.13" evidence="4 12"/>
<evidence type="ECO:0000256" key="9">
    <source>
        <dbReference type="ARBA" id="ARBA00038345"/>
    </source>
</evidence>
<dbReference type="PROSITE" id="PS50975">
    <property type="entry name" value="ATP_GRASP"/>
    <property type="match status" value="1"/>
</dbReference>
<evidence type="ECO:0000259" key="15">
    <source>
        <dbReference type="PROSITE" id="PS50975"/>
    </source>
</evidence>
<evidence type="ECO:0000256" key="8">
    <source>
        <dbReference type="ARBA" id="ARBA00022840"/>
    </source>
</evidence>
<dbReference type="Gene3D" id="3.40.50.20">
    <property type="match status" value="1"/>
</dbReference>
<evidence type="ECO:0000256" key="6">
    <source>
        <dbReference type="ARBA" id="ARBA00022741"/>
    </source>
</evidence>
<evidence type="ECO:0000256" key="14">
    <source>
        <dbReference type="SAM" id="MobiDB-lite"/>
    </source>
</evidence>
<dbReference type="Gene3D" id="3.90.600.10">
    <property type="entry name" value="Phosphoribosylglycinamide synthetase, C-terminal domain"/>
    <property type="match status" value="1"/>
</dbReference>
<dbReference type="SUPFAM" id="SSF56059">
    <property type="entry name" value="Glutathione synthetase ATP-binding domain-like"/>
    <property type="match status" value="1"/>
</dbReference>
<dbReference type="InterPro" id="IPR000115">
    <property type="entry name" value="PRibGlycinamide_synth"/>
</dbReference>
<sequence length="424" mass="45695">MKVLVIGSGGREHALAWALRRTAEDQVELLCAPGNAGIGQIARCVPIGATDVSALARFAADERVDLTIVGSEAPLARGIVDEFRRRGLTIVGPVAAAARLESSKVFAKEFMARHKIPTARFRVAESADEAVRIVRSGEFGEDAPVVIKADGLAAGKGVVVARDHREAERAIAEMMVQRKLGEAANRVVIEEALTGREASLMFWTDGRDYRLLPPARDHKRVGEGDTGPNTGGMGAITSDEVIDRTAFERAVREIIEPTLEGLRVEGIEFRGVIYLGLMLTAEGPCVLEYNVRLGDPEAQAILVRLRSDLVQICDAVARGRLSEVKVSWADGASACVVLAARGYPEKPETGAVIRGLEEATRAAEVEIFHAGTEKGRKGEWLTAGGRVLGVTAASATLEQALARCYKAIELIDWDGMHYRRDIGR</sequence>
<dbReference type="SUPFAM" id="SSF51246">
    <property type="entry name" value="Rudiment single hybrid motif"/>
    <property type="match status" value="1"/>
</dbReference>
<dbReference type="STRING" id="454194.PYK22_02437"/>
<dbReference type="InterPro" id="IPR016185">
    <property type="entry name" value="PreATP-grasp_dom_sf"/>
</dbReference>
<dbReference type="GO" id="GO:0046872">
    <property type="term" value="F:metal ion binding"/>
    <property type="evidence" value="ECO:0007669"/>
    <property type="project" value="InterPro"/>
</dbReference>
<dbReference type="EMBL" id="CBXV010000008">
    <property type="protein sequence ID" value="CDM66407.1"/>
    <property type="molecule type" value="Genomic_DNA"/>
</dbReference>
<dbReference type="NCBIfam" id="TIGR00877">
    <property type="entry name" value="purD"/>
    <property type="match status" value="1"/>
</dbReference>
<dbReference type="Gene3D" id="3.30.1490.20">
    <property type="entry name" value="ATP-grasp fold, A domain"/>
    <property type="match status" value="1"/>
</dbReference>
<evidence type="ECO:0000256" key="2">
    <source>
        <dbReference type="ARBA" id="ARBA00001946"/>
    </source>
</evidence>
<dbReference type="InterPro" id="IPR011761">
    <property type="entry name" value="ATP-grasp"/>
</dbReference>
<dbReference type="GO" id="GO:0005524">
    <property type="term" value="F:ATP binding"/>
    <property type="evidence" value="ECO:0007669"/>
    <property type="project" value="UniProtKB-UniRule"/>
</dbReference>
<keyword evidence="8 13" id="KW-0067">ATP-binding</keyword>
<keyword evidence="17" id="KW-1185">Reference proteome</keyword>
<organism evidence="16 17">
    <name type="scientific">Pyrinomonas methylaliphatogenes</name>
    <dbReference type="NCBI Taxonomy" id="454194"/>
    <lineage>
        <taxon>Bacteria</taxon>
        <taxon>Pseudomonadati</taxon>
        <taxon>Acidobacteriota</taxon>
        <taxon>Blastocatellia</taxon>
        <taxon>Blastocatellales</taxon>
        <taxon>Pyrinomonadaceae</taxon>
        <taxon>Pyrinomonas</taxon>
    </lineage>
</organism>
<keyword evidence="7 12" id="KW-0658">Purine biosynthesis</keyword>
<dbReference type="Pfam" id="PF02843">
    <property type="entry name" value="GARS_C"/>
    <property type="match status" value="1"/>
</dbReference>
<comment type="similarity">
    <text evidence="9 12">Belongs to the GARS family.</text>
</comment>
<comment type="cofactor">
    <cofactor evidence="2">
        <name>Mg(2+)</name>
        <dbReference type="ChEBI" id="CHEBI:18420"/>
    </cofactor>
</comment>
<dbReference type="HAMAP" id="MF_00138">
    <property type="entry name" value="GARS"/>
    <property type="match status" value="1"/>
</dbReference>
<dbReference type="Proteomes" id="UP000031518">
    <property type="component" value="Unassembled WGS sequence"/>
</dbReference>
<dbReference type="Pfam" id="PF01071">
    <property type="entry name" value="GARS_A"/>
    <property type="match status" value="1"/>
</dbReference>
<evidence type="ECO:0000256" key="13">
    <source>
        <dbReference type="PROSITE-ProRule" id="PRU00409"/>
    </source>
</evidence>
<dbReference type="FunFam" id="3.90.600.10:FF:000001">
    <property type="entry name" value="Trifunctional purine biosynthetic protein adenosine-3"/>
    <property type="match status" value="1"/>
</dbReference>
<evidence type="ECO:0000313" key="17">
    <source>
        <dbReference type="Proteomes" id="UP000031518"/>
    </source>
</evidence>
<evidence type="ECO:0000256" key="5">
    <source>
        <dbReference type="ARBA" id="ARBA00022598"/>
    </source>
</evidence>
<evidence type="ECO:0000256" key="3">
    <source>
        <dbReference type="ARBA" id="ARBA00005174"/>
    </source>
</evidence>
<gene>
    <name evidence="12" type="primary">purD</name>
    <name evidence="16" type="ORF">PYK22_02437</name>
</gene>
<dbReference type="InterPro" id="IPR020559">
    <property type="entry name" value="PRibGlycinamide_synth_CS"/>
</dbReference>
<dbReference type="RefSeq" id="WP_041977654.1">
    <property type="nucleotide sequence ID" value="NZ_CBXV010000008.1"/>
</dbReference>
<dbReference type="Pfam" id="PF02844">
    <property type="entry name" value="GARS_N"/>
    <property type="match status" value="1"/>
</dbReference>
<dbReference type="SMART" id="SM01209">
    <property type="entry name" value="GARS_A"/>
    <property type="match status" value="1"/>
</dbReference>
<dbReference type="GO" id="GO:0004637">
    <property type="term" value="F:phosphoribosylamine-glycine ligase activity"/>
    <property type="evidence" value="ECO:0007669"/>
    <property type="project" value="UniProtKB-UniRule"/>
</dbReference>
<evidence type="ECO:0000256" key="10">
    <source>
        <dbReference type="ARBA" id="ARBA00042242"/>
    </source>
</evidence>
<comment type="catalytic activity">
    <reaction evidence="12">
        <text>5-phospho-beta-D-ribosylamine + glycine + ATP = N(1)-(5-phospho-beta-D-ribosyl)glycinamide + ADP + phosphate + H(+)</text>
        <dbReference type="Rhea" id="RHEA:17453"/>
        <dbReference type="ChEBI" id="CHEBI:15378"/>
        <dbReference type="ChEBI" id="CHEBI:30616"/>
        <dbReference type="ChEBI" id="CHEBI:43474"/>
        <dbReference type="ChEBI" id="CHEBI:57305"/>
        <dbReference type="ChEBI" id="CHEBI:58681"/>
        <dbReference type="ChEBI" id="CHEBI:143788"/>
        <dbReference type="ChEBI" id="CHEBI:456216"/>
        <dbReference type="EC" id="6.3.4.13"/>
    </reaction>
</comment>
<dbReference type="GO" id="GO:0006189">
    <property type="term" value="P:'de novo' IMP biosynthetic process"/>
    <property type="evidence" value="ECO:0007669"/>
    <property type="project" value="UniProtKB-UniRule"/>
</dbReference>
<proteinExistence type="inferred from homology"/>
<feature type="region of interest" description="Disordered" evidence="14">
    <location>
        <begin position="216"/>
        <end position="235"/>
    </location>
</feature>
<dbReference type="OrthoDB" id="9807240at2"/>